<proteinExistence type="predicted"/>
<reference evidence="1 2" key="1">
    <citation type="submission" date="2023-03" db="EMBL/GenBank/DDBJ databases">
        <title>Bacillus Genome Sequencing.</title>
        <authorList>
            <person name="Dunlap C."/>
        </authorList>
    </citation>
    <scope>NUCLEOTIDE SEQUENCE [LARGE SCALE GENOMIC DNA]</scope>
    <source>
        <strain evidence="1 2">BD-533</strain>
    </source>
</reference>
<comment type="caution">
    <text evidence="1">The sequence shown here is derived from an EMBL/GenBank/DDBJ whole genome shotgun (WGS) entry which is preliminary data.</text>
</comment>
<sequence>RLRRLFWRAQLALAGVGDFFSPETAFLAGSEGFWLLFAAETAFLAGSDCFGGGWGLFFFRDCLLGRLGGHLVTFSG</sequence>
<dbReference type="Proteomes" id="UP001338137">
    <property type="component" value="Unassembled WGS sequence"/>
</dbReference>
<dbReference type="RefSeq" id="WP_326076627.1">
    <property type="nucleotide sequence ID" value="NZ_JARLKY010000125.1"/>
</dbReference>
<dbReference type="EMBL" id="JARLKY010000125">
    <property type="protein sequence ID" value="MEC0232439.1"/>
    <property type="molecule type" value="Genomic_DNA"/>
</dbReference>
<evidence type="ECO:0000313" key="2">
    <source>
        <dbReference type="Proteomes" id="UP001338137"/>
    </source>
</evidence>
<protein>
    <submittedName>
        <fullName evidence="1">Uncharacterized protein</fullName>
    </submittedName>
</protein>
<evidence type="ECO:0000313" key="1">
    <source>
        <dbReference type="EMBL" id="MEC0232439.1"/>
    </source>
</evidence>
<accession>A0ABU6GFQ6</accession>
<organism evidence="1 2">
    <name type="scientific">Paenibacillus alba</name>
    <dbReference type="NCBI Taxonomy" id="1197127"/>
    <lineage>
        <taxon>Bacteria</taxon>
        <taxon>Bacillati</taxon>
        <taxon>Bacillota</taxon>
        <taxon>Bacilli</taxon>
        <taxon>Bacillales</taxon>
        <taxon>Paenibacillaceae</taxon>
        <taxon>Paenibacillus</taxon>
    </lineage>
</organism>
<feature type="non-terminal residue" evidence="1">
    <location>
        <position position="1"/>
    </location>
</feature>
<name>A0ABU6GFQ6_9BACL</name>
<gene>
    <name evidence="1" type="ORF">P4I72_35590</name>
</gene>
<keyword evidence="2" id="KW-1185">Reference proteome</keyword>